<dbReference type="GO" id="GO:0005739">
    <property type="term" value="C:mitochondrion"/>
    <property type="evidence" value="ECO:0007669"/>
    <property type="project" value="TreeGrafter"/>
</dbReference>
<accession>A0A0F8A0E8</accession>
<feature type="transmembrane region" description="Helical" evidence="10">
    <location>
        <begin position="257"/>
        <end position="287"/>
    </location>
</feature>
<comment type="function">
    <text evidence="1">Converts protoheme IX and farnesyl diphosphate to heme O.</text>
</comment>
<dbReference type="InterPro" id="IPR000537">
    <property type="entry name" value="UbiA_prenyltransferase"/>
</dbReference>
<evidence type="ECO:0000256" key="6">
    <source>
        <dbReference type="ARBA" id="ARBA00023133"/>
    </source>
</evidence>
<keyword evidence="3" id="KW-0808">Transferase</keyword>
<organism evidence="11 12">
    <name type="scientific">Hirsutella minnesotensis 3608</name>
    <dbReference type="NCBI Taxonomy" id="1043627"/>
    <lineage>
        <taxon>Eukaryota</taxon>
        <taxon>Fungi</taxon>
        <taxon>Dikarya</taxon>
        <taxon>Ascomycota</taxon>
        <taxon>Pezizomycotina</taxon>
        <taxon>Sordariomycetes</taxon>
        <taxon>Hypocreomycetidae</taxon>
        <taxon>Hypocreales</taxon>
        <taxon>Ophiocordycipitaceae</taxon>
        <taxon>Hirsutella</taxon>
    </lineage>
</organism>
<dbReference type="OrthoDB" id="5211at2759"/>
<dbReference type="Proteomes" id="UP000054481">
    <property type="component" value="Unassembled WGS sequence"/>
</dbReference>
<keyword evidence="4 10" id="KW-0812">Transmembrane</keyword>
<dbReference type="GO" id="GO:0006784">
    <property type="term" value="P:heme A biosynthetic process"/>
    <property type="evidence" value="ECO:0007669"/>
    <property type="project" value="TreeGrafter"/>
</dbReference>
<dbReference type="AlphaFoldDB" id="A0A0F8A0E8"/>
<evidence type="ECO:0000313" key="11">
    <source>
        <dbReference type="EMBL" id="KJZ75282.1"/>
    </source>
</evidence>
<evidence type="ECO:0000256" key="8">
    <source>
        <dbReference type="ARBA" id="ARBA00030253"/>
    </source>
</evidence>
<keyword evidence="12" id="KW-1185">Reference proteome</keyword>
<keyword evidence="5 10" id="KW-1133">Transmembrane helix</keyword>
<feature type="compositionally biased region" description="Low complexity" evidence="9">
    <location>
        <begin position="68"/>
        <end position="97"/>
    </location>
</feature>
<dbReference type="CDD" id="cd13957">
    <property type="entry name" value="PT_UbiA_Cox10"/>
    <property type="match status" value="1"/>
</dbReference>
<dbReference type="GO" id="GO:0008495">
    <property type="term" value="F:protoheme IX farnesyltransferase activity"/>
    <property type="evidence" value="ECO:0007669"/>
    <property type="project" value="InterPro"/>
</dbReference>
<proteinExistence type="predicted"/>
<name>A0A0F8A0E8_9HYPO</name>
<keyword evidence="7 10" id="KW-0472">Membrane</keyword>
<feature type="transmembrane region" description="Helical" evidence="10">
    <location>
        <begin position="307"/>
        <end position="325"/>
    </location>
</feature>
<protein>
    <recommendedName>
        <fullName evidence="8">Heme O synthase</fullName>
    </recommendedName>
</protein>
<evidence type="ECO:0000256" key="1">
    <source>
        <dbReference type="ARBA" id="ARBA00004013"/>
    </source>
</evidence>
<sequence>MRPPSLAACPLRRRPLLARHSRPSQCLVSTAARRAALPSSGAAGFFLSNRLFERSRCLDAVILRQHPRTSSTSSSPSGQKPPQKRNTFTSSSSPPSSIAELPPHRRRQALKQAAESADGAMLPPNASSTLTSAAAASPARSLRRVLSSMSRTRNRPLVRGLISPRSAAAFALVAGACGVAALYYGVNPTVSVLGLSNIVLYAGIYTPLKAVTAFNTWFPHFMALSWPIREEYRAAGLRMLAWTNPSRNGRVALRYSLAFVPICVALCFVDVTEWSFAAISLPVNAWLVREAFLFWRHEGHAGTARGLFWASVWHLPVVMMLALLHKKGVWRRAWRSALGLPDLAEDGVWEDAELAGMARTAARVAEKGTTAPQGR</sequence>
<dbReference type="PANTHER" id="PTHR43448:SF2">
    <property type="entry name" value="PROTOHEME IX FARNESYLTRANSFERASE, MITOCHONDRIAL"/>
    <property type="match status" value="1"/>
</dbReference>
<reference evidence="11 12" key="1">
    <citation type="journal article" date="2014" name="Genome Biol. Evol.">
        <title>Comparative genomics and transcriptomics analyses reveal divergent lifestyle features of nematode endoparasitic fungus Hirsutella minnesotensis.</title>
        <authorList>
            <person name="Lai Y."/>
            <person name="Liu K."/>
            <person name="Zhang X."/>
            <person name="Zhang X."/>
            <person name="Li K."/>
            <person name="Wang N."/>
            <person name="Shu C."/>
            <person name="Wu Y."/>
            <person name="Wang C."/>
            <person name="Bushley K.E."/>
            <person name="Xiang M."/>
            <person name="Liu X."/>
        </authorList>
    </citation>
    <scope>NUCLEOTIDE SEQUENCE [LARGE SCALE GENOMIC DNA]</scope>
    <source>
        <strain evidence="11 12">3608</strain>
    </source>
</reference>
<dbReference type="EMBL" id="KQ030518">
    <property type="protein sequence ID" value="KJZ75282.1"/>
    <property type="molecule type" value="Genomic_DNA"/>
</dbReference>
<evidence type="ECO:0000256" key="9">
    <source>
        <dbReference type="SAM" id="MobiDB-lite"/>
    </source>
</evidence>
<keyword evidence="6" id="KW-0350">Heme biosynthesis</keyword>
<evidence type="ECO:0000313" key="12">
    <source>
        <dbReference type="Proteomes" id="UP000054481"/>
    </source>
</evidence>
<evidence type="ECO:0000256" key="5">
    <source>
        <dbReference type="ARBA" id="ARBA00022989"/>
    </source>
</evidence>
<comment type="subcellular location">
    <subcellularLocation>
        <location evidence="2">Membrane</location>
        <topology evidence="2">Multi-pass membrane protein</topology>
    </subcellularLocation>
</comment>
<dbReference type="GO" id="GO:0016020">
    <property type="term" value="C:membrane"/>
    <property type="evidence" value="ECO:0007669"/>
    <property type="project" value="UniProtKB-SubCell"/>
</dbReference>
<feature type="compositionally biased region" description="Low complexity" evidence="9">
    <location>
        <begin position="126"/>
        <end position="135"/>
    </location>
</feature>
<feature type="transmembrane region" description="Helical" evidence="10">
    <location>
        <begin position="167"/>
        <end position="186"/>
    </location>
</feature>
<evidence type="ECO:0000256" key="4">
    <source>
        <dbReference type="ARBA" id="ARBA00022692"/>
    </source>
</evidence>
<evidence type="ECO:0000256" key="2">
    <source>
        <dbReference type="ARBA" id="ARBA00004141"/>
    </source>
</evidence>
<dbReference type="PANTHER" id="PTHR43448">
    <property type="entry name" value="PROTOHEME IX FARNESYLTRANSFERASE, MITOCHONDRIAL"/>
    <property type="match status" value="1"/>
</dbReference>
<dbReference type="Pfam" id="PF01040">
    <property type="entry name" value="UbiA"/>
    <property type="match status" value="1"/>
</dbReference>
<dbReference type="InterPro" id="IPR006369">
    <property type="entry name" value="Protohaem_IX_farnesylTrfase"/>
</dbReference>
<dbReference type="Gene3D" id="1.10.357.140">
    <property type="entry name" value="UbiA prenyltransferase"/>
    <property type="match status" value="1"/>
</dbReference>
<gene>
    <name evidence="11" type="ORF">HIM_05208</name>
</gene>
<dbReference type="InterPro" id="IPR044878">
    <property type="entry name" value="UbiA_sf"/>
</dbReference>
<evidence type="ECO:0000256" key="3">
    <source>
        <dbReference type="ARBA" id="ARBA00022679"/>
    </source>
</evidence>
<feature type="region of interest" description="Disordered" evidence="9">
    <location>
        <begin position="66"/>
        <end position="135"/>
    </location>
</feature>
<evidence type="ECO:0000256" key="10">
    <source>
        <dbReference type="SAM" id="Phobius"/>
    </source>
</evidence>
<evidence type="ECO:0000256" key="7">
    <source>
        <dbReference type="ARBA" id="ARBA00023136"/>
    </source>
</evidence>
<feature type="transmembrane region" description="Helical" evidence="10">
    <location>
        <begin position="198"/>
        <end position="218"/>
    </location>
</feature>